<dbReference type="SUPFAM" id="SSF46689">
    <property type="entry name" value="Homeodomain-like"/>
    <property type="match status" value="1"/>
</dbReference>
<gene>
    <name evidence="1" type="ORF">MAMT_02157</name>
</gene>
<protein>
    <recommendedName>
        <fullName evidence="3">DUF433 domain-containing protein</fullName>
    </recommendedName>
</protein>
<accession>A0A5E6MJM8</accession>
<reference evidence="1 2" key="1">
    <citation type="submission" date="2019-09" db="EMBL/GenBank/DDBJ databases">
        <authorList>
            <person name="Cremers G."/>
        </authorList>
    </citation>
    <scope>NUCLEOTIDE SEQUENCE [LARGE SCALE GENOMIC DNA]</scope>
    <source>
        <strain evidence="1">4A</strain>
    </source>
</reference>
<dbReference type="AlphaFoldDB" id="A0A5E6MJM8"/>
<dbReference type="PANTHER" id="PTHR34849">
    <property type="entry name" value="SSL5025 PROTEIN"/>
    <property type="match status" value="1"/>
</dbReference>
<dbReference type="InterPro" id="IPR007367">
    <property type="entry name" value="DUF433"/>
</dbReference>
<organism evidence="1 2">
    <name type="scientific">Methylacidimicrobium tartarophylax</name>
    <dbReference type="NCBI Taxonomy" id="1041768"/>
    <lineage>
        <taxon>Bacteria</taxon>
        <taxon>Pseudomonadati</taxon>
        <taxon>Verrucomicrobiota</taxon>
        <taxon>Methylacidimicrobium</taxon>
    </lineage>
</organism>
<keyword evidence="2" id="KW-1185">Reference proteome</keyword>
<dbReference type="Pfam" id="PF04255">
    <property type="entry name" value="DUF433"/>
    <property type="match status" value="1"/>
</dbReference>
<evidence type="ECO:0000313" key="2">
    <source>
        <dbReference type="Proteomes" id="UP000334923"/>
    </source>
</evidence>
<sequence length="153" mass="16821">MLPTAAVPYAALMTQLRVLKLELSKANKKALFQKLASLNPGEISKACLEVVPAVEVDVGRLVGDVMDRTERYLRSRNNWITAEESILGGTPVIRGTRITVYSLLGRVEHGETIEEILKDNPDLPRKAVEAAAIFAGAHPLRGRPSGRPWVRRA</sequence>
<dbReference type="InterPro" id="IPR036388">
    <property type="entry name" value="WH-like_DNA-bd_sf"/>
</dbReference>
<dbReference type="Gene3D" id="1.10.10.10">
    <property type="entry name" value="Winged helix-like DNA-binding domain superfamily/Winged helix DNA-binding domain"/>
    <property type="match status" value="1"/>
</dbReference>
<dbReference type="OrthoDB" id="9809529at2"/>
<evidence type="ECO:0008006" key="3">
    <source>
        <dbReference type="Google" id="ProtNLM"/>
    </source>
</evidence>
<evidence type="ECO:0000313" key="1">
    <source>
        <dbReference type="EMBL" id="VVM08165.1"/>
    </source>
</evidence>
<dbReference type="PANTHER" id="PTHR34849:SF3">
    <property type="entry name" value="SSR2962 PROTEIN"/>
    <property type="match status" value="1"/>
</dbReference>
<dbReference type="InterPro" id="IPR009057">
    <property type="entry name" value="Homeodomain-like_sf"/>
</dbReference>
<dbReference type="RefSeq" id="WP_142660982.1">
    <property type="nucleotide sequence ID" value="NZ_CABFVA020000120.1"/>
</dbReference>
<dbReference type="Proteomes" id="UP000334923">
    <property type="component" value="Unassembled WGS sequence"/>
</dbReference>
<proteinExistence type="predicted"/>
<dbReference type="EMBL" id="CABFVA020000120">
    <property type="protein sequence ID" value="VVM08165.1"/>
    <property type="molecule type" value="Genomic_DNA"/>
</dbReference>
<name>A0A5E6MJM8_9BACT</name>